<name>A0A284R125_ARMOS</name>
<keyword evidence="2" id="KW-1185">Reference proteome</keyword>
<protein>
    <submittedName>
        <fullName evidence="1">Uncharacterized protein</fullName>
    </submittedName>
</protein>
<dbReference type="AlphaFoldDB" id="A0A284R125"/>
<gene>
    <name evidence="1" type="ORF">ARMOST_05729</name>
</gene>
<dbReference type="Proteomes" id="UP000219338">
    <property type="component" value="Unassembled WGS sequence"/>
</dbReference>
<accession>A0A284R125</accession>
<sequence length="66" mass="7880">MVCYEKRTVDEFRLAVPFTCIQQARGRSMDRAAYRSWLRRTLKNWFPPLENHGCTTRYSRIIAPKS</sequence>
<evidence type="ECO:0000313" key="2">
    <source>
        <dbReference type="Proteomes" id="UP000219338"/>
    </source>
</evidence>
<organism evidence="1 2">
    <name type="scientific">Armillaria ostoyae</name>
    <name type="common">Armillaria root rot fungus</name>
    <dbReference type="NCBI Taxonomy" id="47428"/>
    <lineage>
        <taxon>Eukaryota</taxon>
        <taxon>Fungi</taxon>
        <taxon>Dikarya</taxon>
        <taxon>Basidiomycota</taxon>
        <taxon>Agaricomycotina</taxon>
        <taxon>Agaricomycetes</taxon>
        <taxon>Agaricomycetidae</taxon>
        <taxon>Agaricales</taxon>
        <taxon>Marasmiineae</taxon>
        <taxon>Physalacriaceae</taxon>
        <taxon>Armillaria</taxon>
    </lineage>
</organism>
<reference evidence="2" key="1">
    <citation type="journal article" date="2017" name="Nat. Ecol. Evol.">
        <title>Genome expansion and lineage-specific genetic innovations in the forest pathogenic fungi Armillaria.</title>
        <authorList>
            <person name="Sipos G."/>
            <person name="Prasanna A.N."/>
            <person name="Walter M.C."/>
            <person name="O'Connor E."/>
            <person name="Balint B."/>
            <person name="Krizsan K."/>
            <person name="Kiss B."/>
            <person name="Hess J."/>
            <person name="Varga T."/>
            <person name="Slot J."/>
            <person name="Riley R."/>
            <person name="Boka B."/>
            <person name="Rigling D."/>
            <person name="Barry K."/>
            <person name="Lee J."/>
            <person name="Mihaltcheva S."/>
            <person name="LaButti K."/>
            <person name="Lipzen A."/>
            <person name="Waldron R."/>
            <person name="Moloney N.M."/>
            <person name="Sperisen C."/>
            <person name="Kredics L."/>
            <person name="Vagvoelgyi C."/>
            <person name="Patrignani A."/>
            <person name="Fitzpatrick D."/>
            <person name="Nagy I."/>
            <person name="Doyle S."/>
            <person name="Anderson J.B."/>
            <person name="Grigoriev I.V."/>
            <person name="Gueldener U."/>
            <person name="Muensterkoetter M."/>
            <person name="Nagy L.G."/>
        </authorList>
    </citation>
    <scope>NUCLEOTIDE SEQUENCE [LARGE SCALE GENOMIC DNA]</scope>
    <source>
        <strain evidence="2">C18/9</strain>
    </source>
</reference>
<evidence type="ECO:0000313" key="1">
    <source>
        <dbReference type="EMBL" id="SJL02402.1"/>
    </source>
</evidence>
<dbReference type="EMBL" id="FUEG01000003">
    <property type="protein sequence ID" value="SJL02402.1"/>
    <property type="molecule type" value="Genomic_DNA"/>
</dbReference>
<proteinExistence type="predicted"/>